<dbReference type="EMBL" id="CP036275">
    <property type="protein sequence ID" value="QDU35799.1"/>
    <property type="molecule type" value="Genomic_DNA"/>
</dbReference>
<organism evidence="5 6">
    <name type="scientific">Maioricimonas rarisocia</name>
    <dbReference type="NCBI Taxonomy" id="2528026"/>
    <lineage>
        <taxon>Bacteria</taxon>
        <taxon>Pseudomonadati</taxon>
        <taxon>Planctomycetota</taxon>
        <taxon>Planctomycetia</taxon>
        <taxon>Planctomycetales</taxon>
        <taxon>Planctomycetaceae</taxon>
        <taxon>Maioricimonas</taxon>
    </lineage>
</organism>
<protein>
    <recommendedName>
        <fullName evidence="4">Cytochrome c-552/4 domain-containing protein</fullName>
    </recommendedName>
</protein>
<feature type="domain" description="Cytochrome c-552/4" evidence="4">
    <location>
        <begin position="232"/>
        <end position="268"/>
    </location>
</feature>
<dbReference type="AlphaFoldDB" id="A0A517Z056"/>
<dbReference type="InterPro" id="IPR051829">
    <property type="entry name" value="Multiheme_Cytochr_ET"/>
</dbReference>
<dbReference type="InterPro" id="IPR023155">
    <property type="entry name" value="Cyt_c-552/4"/>
</dbReference>
<gene>
    <name evidence="5" type="ORF">Mal4_00810</name>
</gene>
<evidence type="ECO:0000259" key="4">
    <source>
        <dbReference type="Pfam" id="PF13435"/>
    </source>
</evidence>
<dbReference type="PANTHER" id="PTHR35038:SF8">
    <property type="entry name" value="C-TYPE POLYHEME CYTOCHROME OMCC"/>
    <property type="match status" value="1"/>
</dbReference>
<evidence type="ECO:0000313" key="6">
    <source>
        <dbReference type="Proteomes" id="UP000320496"/>
    </source>
</evidence>
<dbReference type="SUPFAM" id="SSF48695">
    <property type="entry name" value="Multiheme cytochromes"/>
    <property type="match status" value="1"/>
</dbReference>
<feature type="transmembrane region" description="Helical" evidence="3">
    <location>
        <begin position="6"/>
        <end position="22"/>
    </location>
</feature>
<keyword evidence="1" id="KW-0732">Signal</keyword>
<feature type="transmembrane region" description="Helical" evidence="3">
    <location>
        <begin position="29"/>
        <end position="46"/>
    </location>
</feature>
<dbReference type="Proteomes" id="UP000320496">
    <property type="component" value="Chromosome"/>
</dbReference>
<keyword evidence="3" id="KW-0812">Transmembrane</keyword>
<reference evidence="5 6" key="1">
    <citation type="submission" date="2019-02" db="EMBL/GenBank/DDBJ databases">
        <title>Deep-cultivation of Planctomycetes and their phenomic and genomic characterization uncovers novel biology.</title>
        <authorList>
            <person name="Wiegand S."/>
            <person name="Jogler M."/>
            <person name="Boedeker C."/>
            <person name="Pinto D."/>
            <person name="Vollmers J."/>
            <person name="Rivas-Marin E."/>
            <person name="Kohn T."/>
            <person name="Peeters S.H."/>
            <person name="Heuer A."/>
            <person name="Rast P."/>
            <person name="Oberbeckmann S."/>
            <person name="Bunk B."/>
            <person name="Jeske O."/>
            <person name="Meyerdierks A."/>
            <person name="Storesund J.E."/>
            <person name="Kallscheuer N."/>
            <person name="Luecker S."/>
            <person name="Lage O.M."/>
            <person name="Pohl T."/>
            <person name="Merkel B.J."/>
            <person name="Hornburger P."/>
            <person name="Mueller R.-W."/>
            <person name="Bruemmer F."/>
            <person name="Labrenz M."/>
            <person name="Spormann A.M."/>
            <person name="Op den Camp H."/>
            <person name="Overmann J."/>
            <person name="Amann R."/>
            <person name="Jetten M.S.M."/>
            <person name="Mascher T."/>
            <person name="Medema M.H."/>
            <person name="Devos D.P."/>
            <person name="Kaster A.-K."/>
            <person name="Ovreas L."/>
            <person name="Rohde M."/>
            <person name="Galperin M.Y."/>
            <person name="Jogler C."/>
        </authorList>
    </citation>
    <scope>NUCLEOTIDE SEQUENCE [LARGE SCALE GENOMIC DNA]</scope>
    <source>
        <strain evidence="5 6">Mal4</strain>
    </source>
</reference>
<keyword evidence="6" id="KW-1185">Reference proteome</keyword>
<name>A0A517Z056_9PLAN</name>
<feature type="region of interest" description="Disordered" evidence="2">
    <location>
        <begin position="54"/>
        <end position="78"/>
    </location>
</feature>
<evidence type="ECO:0000256" key="2">
    <source>
        <dbReference type="SAM" id="MobiDB-lite"/>
    </source>
</evidence>
<dbReference type="RefSeq" id="WP_145366497.1">
    <property type="nucleotide sequence ID" value="NZ_CP036275.1"/>
</dbReference>
<proteinExistence type="predicted"/>
<dbReference type="OrthoDB" id="234670at2"/>
<sequence>MLWSVVGATLVVLFLVGWLFAVGSPQQRVGLVLLAVIVLPVAAVMWTPRDSAPVPEERAASAPQATVVATPPRVPEPNRQAGYVSADTCRECHPDHHQSWHETYHRTMTQKATPEAVVPSFDDVTLTSRGRQYHLMRKGDEFWVDTVDPSAEMMAFIQGVDLTQMSQMPRVERQIVMTTGSHYHQTYWMQNPNGTLIQFPWVYHINTDRWVYRIDSFLRPPNDKVTFNIWNIHCLGCHSTGGEPRVNPHDKSMFSVGELGISCEACHGPGEEHVRLARASEDDVRKDPHIVNPRTCSAEVSAQICGQCHVISERHDEGEFLAHGDPYRPGGEGFEAVRKVIRHSEDILVSDENHGQSLKSRFWPDGTVRTGGREYNGLIRSACYTEGEGHRQMSCLSCHSMHDYNSPSKLIAKGMETDQACTQCHSEPQYTERLAEHTHHGINSVGSRCVNCHMPHTSYAIFAAIRSHRIQSPSVRAGERGARPNACNLCHLDETKGWAAEKLADWYDIEAPEVTGDEADIATGPLWALKGDAAQRAVAAWHMRWEPARLAAGDDWMPAVLAELLTDSYPAVRYVAYESLRTHAGFEDLKYDFDGPPDVREAIRQQVLAQWQETATAPDSPSLAARLLMDGDGRRQREEIRRLIEEQDPRAIAILE</sequence>
<evidence type="ECO:0000256" key="1">
    <source>
        <dbReference type="ARBA" id="ARBA00022729"/>
    </source>
</evidence>
<keyword evidence="3" id="KW-0472">Membrane</keyword>
<dbReference type="PANTHER" id="PTHR35038">
    <property type="entry name" value="DISSIMILATORY SULFITE REDUCTASE SIRA"/>
    <property type="match status" value="1"/>
</dbReference>
<dbReference type="Pfam" id="PF13435">
    <property type="entry name" value="Cytochrome_C554"/>
    <property type="match status" value="1"/>
</dbReference>
<evidence type="ECO:0000256" key="3">
    <source>
        <dbReference type="SAM" id="Phobius"/>
    </source>
</evidence>
<keyword evidence="3" id="KW-1133">Transmembrane helix</keyword>
<dbReference type="KEGG" id="mri:Mal4_00810"/>
<dbReference type="InterPro" id="IPR036280">
    <property type="entry name" value="Multihaem_cyt_sf"/>
</dbReference>
<evidence type="ECO:0000313" key="5">
    <source>
        <dbReference type="EMBL" id="QDU35799.1"/>
    </source>
</evidence>
<accession>A0A517Z056</accession>
<dbReference type="Gene3D" id="1.10.1130.10">
    <property type="entry name" value="Flavocytochrome C3, Chain A"/>
    <property type="match status" value="2"/>
</dbReference>